<dbReference type="RefSeq" id="XP_064850982.1">
    <property type="nucleotide sequence ID" value="XM_064994910.1"/>
</dbReference>
<keyword evidence="3" id="KW-1185">Reference proteome</keyword>
<feature type="region of interest" description="Disordered" evidence="1">
    <location>
        <begin position="117"/>
        <end position="151"/>
    </location>
</feature>
<name>A0AAV5QH76_9ASCO</name>
<dbReference type="GeneID" id="90071961"/>
<sequence>MGSSLEYFSNKVKYNITKLKIEIAHLIYSPGSDIKNIQKNKKKGEFLTSLRYDLNQEGSIDDNGSNNQVYDDSINDIFEPQIDASENDAFHNFSSVVESNNFMSLTEYSRNFQDHQAEATDCEQGSPENDSSNSTVIHFTQDPDNKSDNALGSEEKKMKDLVDNRKTFSRDFFIGFKRRKFHLVKIVPSPIMENNCETESSSQLGANNHGVSKTLPSAAVSRVNNQKDPSPTQFSISREVLHPRECILYGTKEEVNKENNEEFRSSENEGSLHAPRLSVGIYTSPKKNSEADGKQHGRKVLDVLDSGFVSEKISKKGGCDEKNTNGSDASRTTNLFKRKLPSKQNSSGNLASNVMASRSLNSLEYCKSIPRSHYSTKTIGSMRAAMHHEQMYDYSDLISGYAFDESSVESERIS</sequence>
<evidence type="ECO:0000313" key="2">
    <source>
        <dbReference type="EMBL" id="GMM33982.1"/>
    </source>
</evidence>
<protein>
    <submittedName>
        <fullName evidence="2">Uncharacterized protein</fullName>
    </submittedName>
</protein>
<dbReference type="Proteomes" id="UP001360560">
    <property type="component" value="Unassembled WGS sequence"/>
</dbReference>
<proteinExistence type="predicted"/>
<evidence type="ECO:0000313" key="3">
    <source>
        <dbReference type="Proteomes" id="UP001360560"/>
    </source>
</evidence>
<reference evidence="2 3" key="1">
    <citation type="journal article" date="2023" name="Elife">
        <title>Identification of key yeast species and microbe-microbe interactions impacting larval growth of Drosophila in the wild.</title>
        <authorList>
            <person name="Mure A."/>
            <person name="Sugiura Y."/>
            <person name="Maeda R."/>
            <person name="Honda K."/>
            <person name="Sakurai N."/>
            <person name="Takahashi Y."/>
            <person name="Watada M."/>
            <person name="Katoh T."/>
            <person name="Gotoh A."/>
            <person name="Gotoh Y."/>
            <person name="Taniguchi I."/>
            <person name="Nakamura K."/>
            <person name="Hayashi T."/>
            <person name="Katayama T."/>
            <person name="Uemura T."/>
            <person name="Hattori Y."/>
        </authorList>
    </citation>
    <scope>NUCLEOTIDE SEQUENCE [LARGE SCALE GENOMIC DNA]</scope>
    <source>
        <strain evidence="2 3">SC-9</strain>
    </source>
</reference>
<organism evidence="2 3">
    <name type="scientific">Saccharomycopsis crataegensis</name>
    <dbReference type="NCBI Taxonomy" id="43959"/>
    <lineage>
        <taxon>Eukaryota</taxon>
        <taxon>Fungi</taxon>
        <taxon>Dikarya</taxon>
        <taxon>Ascomycota</taxon>
        <taxon>Saccharomycotina</taxon>
        <taxon>Saccharomycetes</taxon>
        <taxon>Saccharomycopsidaceae</taxon>
        <taxon>Saccharomycopsis</taxon>
    </lineage>
</organism>
<comment type="caution">
    <text evidence="2">The sequence shown here is derived from an EMBL/GenBank/DDBJ whole genome shotgun (WGS) entry which is preliminary data.</text>
</comment>
<feature type="compositionally biased region" description="Polar residues" evidence="1">
    <location>
        <begin position="126"/>
        <end position="138"/>
    </location>
</feature>
<feature type="compositionally biased region" description="Basic and acidic residues" evidence="1">
    <location>
        <begin position="257"/>
        <end position="267"/>
    </location>
</feature>
<dbReference type="EMBL" id="BTFZ01000002">
    <property type="protein sequence ID" value="GMM33982.1"/>
    <property type="molecule type" value="Genomic_DNA"/>
</dbReference>
<gene>
    <name evidence="2" type="ORF">DASC09_013070</name>
</gene>
<evidence type="ECO:0000256" key="1">
    <source>
        <dbReference type="SAM" id="MobiDB-lite"/>
    </source>
</evidence>
<dbReference type="AlphaFoldDB" id="A0AAV5QH76"/>
<feature type="region of interest" description="Disordered" evidence="1">
    <location>
        <begin position="257"/>
        <end position="278"/>
    </location>
</feature>
<feature type="compositionally biased region" description="Basic and acidic residues" evidence="1">
    <location>
        <begin position="141"/>
        <end position="151"/>
    </location>
</feature>
<accession>A0AAV5QH76</accession>